<evidence type="ECO:0000256" key="2">
    <source>
        <dbReference type="PROSITE-ProRule" id="PRU10007"/>
    </source>
</evidence>
<name>A0ABY9FNZ2_9PSED</name>
<dbReference type="PANTHER" id="PTHR11699">
    <property type="entry name" value="ALDEHYDE DEHYDROGENASE-RELATED"/>
    <property type="match status" value="1"/>
</dbReference>
<feature type="active site" evidence="2">
    <location>
        <position position="265"/>
    </location>
</feature>
<dbReference type="Proteomes" id="UP001236748">
    <property type="component" value="Chromosome"/>
</dbReference>
<accession>A0ABY9FNZ2</accession>
<dbReference type="CDD" id="cd07078">
    <property type="entry name" value="ALDH"/>
    <property type="match status" value="1"/>
</dbReference>
<proteinExistence type="inferred from homology"/>
<organism evidence="5 6">
    <name type="scientific">Pseudomonas lurida</name>
    <dbReference type="NCBI Taxonomy" id="244566"/>
    <lineage>
        <taxon>Bacteria</taxon>
        <taxon>Pseudomonadati</taxon>
        <taxon>Pseudomonadota</taxon>
        <taxon>Gammaproteobacteria</taxon>
        <taxon>Pseudomonadales</taxon>
        <taxon>Pseudomonadaceae</taxon>
        <taxon>Pseudomonas</taxon>
    </lineage>
</organism>
<dbReference type="Gene3D" id="3.40.309.10">
    <property type="entry name" value="Aldehyde Dehydrogenase, Chain A, domain 2"/>
    <property type="match status" value="1"/>
</dbReference>
<gene>
    <name evidence="5" type="ORF">PSH67_19600</name>
</gene>
<evidence type="ECO:0000256" key="3">
    <source>
        <dbReference type="RuleBase" id="RU003345"/>
    </source>
</evidence>
<dbReference type="InterPro" id="IPR029510">
    <property type="entry name" value="Ald_DH_CS_GLU"/>
</dbReference>
<dbReference type="InterPro" id="IPR016162">
    <property type="entry name" value="Ald_DH_N"/>
</dbReference>
<protein>
    <submittedName>
        <fullName evidence="5">Aldehyde dehydrogenase family protein</fullName>
    </submittedName>
</protein>
<evidence type="ECO:0000313" key="5">
    <source>
        <dbReference type="EMBL" id="WLH05037.1"/>
    </source>
</evidence>
<keyword evidence="6" id="KW-1185">Reference proteome</keyword>
<dbReference type="RefSeq" id="WP_047542168.1">
    <property type="nucleotide sequence ID" value="NZ_CP117450.1"/>
</dbReference>
<evidence type="ECO:0000313" key="6">
    <source>
        <dbReference type="Proteomes" id="UP001236748"/>
    </source>
</evidence>
<dbReference type="Gene3D" id="3.40.605.10">
    <property type="entry name" value="Aldehyde Dehydrogenase, Chain A, domain 1"/>
    <property type="match status" value="1"/>
</dbReference>
<dbReference type="InterPro" id="IPR016161">
    <property type="entry name" value="Ald_DH/histidinol_DH"/>
</dbReference>
<evidence type="ECO:0000259" key="4">
    <source>
        <dbReference type="Pfam" id="PF00171"/>
    </source>
</evidence>
<dbReference type="Pfam" id="PF00171">
    <property type="entry name" value="Aldedh"/>
    <property type="match status" value="1"/>
</dbReference>
<dbReference type="InterPro" id="IPR015590">
    <property type="entry name" value="Aldehyde_DH_dom"/>
</dbReference>
<keyword evidence="1 3" id="KW-0560">Oxidoreductase</keyword>
<dbReference type="SUPFAM" id="SSF53720">
    <property type="entry name" value="ALDH-like"/>
    <property type="match status" value="1"/>
</dbReference>
<reference evidence="5 6" key="1">
    <citation type="submission" date="2023-02" db="EMBL/GenBank/DDBJ databases">
        <title>Evolution of Hrp T3SS in non-pathogenic Pseudomonas fluorescens.</title>
        <authorList>
            <person name="Liao K."/>
            <person name="Wei H."/>
            <person name="Gu Y."/>
        </authorList>
    </citation>
    <scope>NUCLEOTIDE SEQUENCE [LARGE SCALE GENOMIC DNA]</scope>
    <source>
        <strain evidence="5 6">FP2043</strain>
    </source>
</reference>
<dbReference type="PROSITE" id="PS00687">
    <property type="entry name" value="ALDEHYDE_DEHYDR_GLU"/>
    <property type="match status" value="1"/>
</dbReference>
<dbReference type="InterPro" id="IPR016163">
    <property type="entry name" value="Ald_DH_C"/>
</dbReference>
<sequence>MNFIAPNPEQHAEIARTLPRVKLMIGAEARSQGSAGSITHINTSTGQEQGEIPLAGAAEVDAAVAAARKAFPTWRDMKPYKRRQLMDRFADLIEQNIERFMLMAVVENGIPMSTMVHGMAPRAVSWIRYYAGWADKIEGIVTGLNPSDNFEYTVPEPYGVIGHIITWNAPLLSLAMKVPPALASGNCVVVKPAEFTPFTSQLFVELALEAGIPEGVINVIPGAVAAGEALVRHRGVDKISFTGGPIGARAIMRSAAETLKPLVFELGGKSANLVFPGIDIPSTAAYCAGFALSNSGQGCALPTRLIVHESIYANFLEVVKATLGQLPFGDPLDPNVIVGPMVNAAACERVQGLIDQAREQKAGNFAVGGSALGSEFGMGNFVAPTLITDVDTYSTIAQTEVFGPVLCMSSFRDEEEAVALANATEYGLAAYVQTNDLNIAQRMVRRLNAGTVFINQATPAFLAASPFGGVGLSGFGREGGKAGLEEFIRIKGVGMSIRGSNS</sequence>
<comment type="similarity">
    <text evidence="3">Belongs to the aldehyde dehydrogenase family.</text>
</comment>
<feature type="domain" description="Aldehyde dehydrogenase" evidence="4">
    <location>
        <begin position="36"/>
        <end position="492"/>
    </location>
</feature>
<evidence type="ECO:0000256" key="1">
    <source>
        <dbReference type="ARBA" id="ARBA00023002"/>
    </source>
</evidence>
<dbReference type="EMBL" id="CP117450">
    <property type="protein sequence ID" value="WLH05037.1"/>
    <property type="molecule type" value="Genomic_DNA"/>
</dbReference>